<dbReference type="PANTHER" id="PTHR28626">
    <property type="entry name" value="SRR1-LIKE PROTEIN"/>
    <property type="match status" value="1"/>
</dbReference>
<dbReference type="InterPro" id="IPR040044">
    <property type="entry name" value="SRR1L"/>
</dbReference>
<evidence type="ECO:0000313" key="4">
    <source>
        <dbReference type="EMBL" id="ORY43501.1"/>
    </source>
</evidence>
<evidence type="ECO:0000259" key="3">
    <source>
        <dbReference type="Pfam" id="PF07985"/>
    </source>
</evidence>
<dbReference type="GO" id="GO:0005634">
    <property type="term" value="C:nucleus"/>
    <property type="evidence" value="ECO:0007669"/>
    <property type="project" value="TreeGrafter"/>
</dbReference>
<feature type="domain" description="SRR1-like" evidence="3">
    <location>
        <begin position="91"/>
        <end position="247"/>
    </location>
</feature>
<feature type="compositionally biased region" description="Polar residues" evidence="2">
    <location>
        <begin position="25"/>
        <end position="50"/>
    </location>
</feature>
<dbReference type="Pfam" id="PF07985">
    <property type="entry name" value="SRR1"/>
    <property type="match status" value="1"/>
</dbReference>
<dbReference type="OrthoDB" id="551431at2759"/>
<organism evidence="4 5">
    <name type="scientific">Rhizoclosmatium globosum</name>
    <dbReference type="NCBI Taxonomy" id="329046"/>
    <lineage>
        <taxon>Eukaryota</taxon>
        <taxon>Fungi</taxon>
        <taxon>Fungi incertae sedis</taxon>
        <taxon>Chytridiomycota</taxon>
        <taxon>Chytridiomycota incertae sedis</taxon>
        <taxon>Chytridiomycetes</taxon>
        <taxon>Chytridiales</taxon>
        <taxon>Chytriomycetaceae</taxon>
        <taxon>Rhizoclosmatium</taxon>
    </lineage>
</organism>
<gene>
    <name evidence="4" type="ORF">BCR33DRAFT_766671</name>
</gene>
<evidence type="ECO:0000256" key="2">
    <source>
        <dbReference type="SAM" id="MobiDB-lite"/>
    </source>
</evidence>
<comment type="similarity">
    <text evidence="1">Belongs to the SRR1 family.</text>
</comment>
<dbReference type="AlphaFoldDB" id="A0A1Y2C8Z0"/>
<dbReference type="Proteomes" id="UP000193642">
    <property type="component" value="Unassembled WGS sequence"/>
</dbReference>
<sequence length="282" mass="31575">MEDDGFTLVKKKGKSSSSAKPASPQLPTTSKAQSGFTYKQSPKQNAKTAVPSASSIITSIRDIMDAMKRTSFYTQAIKDMNESTKPVSKDCHCICYGIGSIVESVISRHQLAFLLLLAEEYQFSKMEAFDPIFSDLDTSILNELKVEVITDNEQGKRPIESETLFYMPHCGNSMYSNVLGANWVKGKLNLIGIIGNSFSGYACMPRQKLLESQSPYLTRIVPYVTEVSLTKEAYDRADVFNNTSYHTFENTEKLEGDVNAEQFWKLCENVDTQDSEKDPELQ</sequence>
<feature type="region of interest" description="Disordered" evidence="2">
    <location>
        <begin position="1"/>
        <end position="50"/>
    </location>
</feature>
<dbReference type="STRING" id="329046.A0A1Y2C8Z0"/>
<name>A0A1Y2C8Z0_9FUNG</name>
<dbReference type="PANTHER" id="PTHR28626:SF3">
    <property type="entry name" value="SRR1-LIKE PROTEIN"/>
    <property type="match status" value="1"/>
</dbReference>
<comment type="caution">
    <text evidence="4">The sequence shown here is derived from an EMBL/GenBank/DDBJ whole genome shotgun (WGS) entry which is preliminary data.</text>
</comment>
<dbReference type="InterPro" id="IPR012942">
    <property type="entry name" value="SRR1-like"/>
</dbReference>
<dbReference type="GO" id="GO:0005737">
    <property type="term" value="C:cytoplasm"/>
    <property type="evidence" value="ECO:0007669"/>
    <property type="project" value="TreeGrafter"/>
</dbReference>
<proteinExistence type="inferred from homology"/>
<evidence type="ECO:0000256" key="1">
    <source>
        <dbReference type="ARBA" id="ARBA00009856"/>
    </source>
</evidence>
<keyword evidence="5" id="KW-1185">Reference proteome</keyword>
<dbReference type="EMBL" id="MCGO01000025">
    <property type="protein sequence ID" value="ORY43501.1"/>
    <property type="molecule type" value="Genomic_DNA"/>
</dbReference>
<evidence type="ECO:0000313" key="5">
    <source>
        <dbReference type="Proteomes" id="UP000193642"/>
    </source>
</evidence>
<protein>
    <submittedName>
        <fullName evidence="4">SRR1-domain-containing protein</fullName>
    </submittedName>
</protein>
<reference evidence="4 5" key="1">
    <citation type="submission" date="2016-07" db="EMBL/GenBank/DDBJ databases">
        <title>Pervasive Adenine N6-methylation of Active Genes in Fungi.</title>
        <authorList>
            <consortium name="DOE Joint Genome Institute"/>
            <person name="Mondo S.J."/>
            <person name="Dannebaum R.O."/>
            <person name="Kuo R.C."/>
            <person name="Labutti K."/>
            <person name="Haridas S."/>
            <person name="Kuo A."/>
            <person name="Salamov A."/>
            <person name="Ahrendt S.R."/>
            <person name="Lipzen A."/>
            <person name="Sullivan W."/>
            <person name="Andreopoulos W.B."/>
            <person name="Clum A."/>
            <person name="Lindquist E."/>
            <person name="Daum C."/>
            <person name="Ramamoorthy G.K."/>
            <person name="Gryganskyi A."/>
            <person name="Culley D."/>
            <person name="Magnuson J.K."/>
            <person name="James T.Y."/>
            <person name="O'Malley M.A."/>
            <person name="Stajich J.E."/>
            <person name="Spatafora J.W."/>
            <person name="Visel A."/>
            <person name="Grigoriev I.V."/>
        </authorList>
    </citation>
    <scope>NUCLEOTIDE SEQUENCE [LARGE SCALE GENOMIC DNA]</scope>
    <source>
        <strain evidence="4 5">JEL800</strain>
    </source>
</reference>
<accession>A0A1Y2C8Z0</accession>